<proteinExistence type="predicted"/>
<dbReference type="GeneID" id="42007181"/>
<dbReference type="AlphaFoldDB" id="A0A507BSY7"/>
<dbReference type="EMBL" id="QEAO01000068">
    <property type="protein sequence ID" value="TPX30488.1"/>
    <property type="molecule type" value="Genomic_DNA"/>
</dbReference>
<dbReference type="Proteomes" id="UP000319731">
    <property type="component" value="Unassembled WGS sequence"/>
</dbReference>
<dbReference type="RefSeq" id="XP_031022143.1">
    <property type="nucleotide sequence ID" value="XM_031171884.1"/>
</dbReference>
<accession>A0A507BSY7</accession>
<gene>
    <name evidence="2" type="ORF">SmJEL517_g05958</name>
</gene>
<evidence type="ECO:0000256" key="1">
    <source>
        <dbReference type="SAM" id="MobiDB-lite"/>
    </source>
</evidence>
<comment type="caution">
    <text evidence="2">The sequence shown here is derived from an EMBL/GenBank/DDBJ whole genome shotgun (WGS) entry which is preliminary data.</text>
</comment>
<reference evidence="2 3" key="1">
    <citation type="journal article" date="2019" name="Sci. Rep.">
        <title>Comparative genomics of chytrid fungi reveal insights into the obligate biotrophic and pathogenic lifestyle of Synchytrium endobioticum.</title>
        <authorList>
            <person name="van de Vossenberg B.T.L.H."/>
            <person name="Warris S."/>
            <person name="Nguyen H.D.T."/>
            <person name="van Gent-Pelzer M.P.E."/>
            <person name="Joly D.L."/>
            <person name="van de Geest H.C."/>
            <person name="Bonants P.J.M."/>
            <person name="Smith D.S."/>
            <person name="Levesque C.A."/>
            <person name="van der Lee T.A.J."/>
        </authorList>
    </citation>
    <scope>NUCLEOTIDE SEQUENCE [LARGE SCALE GENOMIC DNA]</scope>
    <source>
        <strain evidence="2 3">JEL517</strain>
    </source>
</reference>
<evidence type="ECO:0000313" key="2">
    <source>
        <dbReference type="EMBL" id="TPX30488.1"/>
    </source>
</evidence>
<keyword evidence="3" id="KW-1185">Reference proteome</keyword>
<protein>
    <submittedName>
        <fullName evidence="2">Uncharacterized protein</fullName>
    </submittedName>
</protein>
<feature type="region of interest" description="Disordered" evidence="1">
    <location>
        <begin position="13"/>
        <end position="54"/>
    </location>
</feature>
<dbReference type="OrthoDB" id="10579856at2759"/>
<name>A0A507BSY7_9FUNG</name>
<dbReference type="STRING" id="1806994.A0A507BSY7"/>
<evidence type="ECO:0000313" key="3">
    <source>
        <dbReference type="Proteomes" id="UP000319731"/>
    </source>
</evidence>
<sequence length="500" mass="54235">MFKHGFLNFSEASGRNAVSRPTAGSTASPPTSKKSSKRVHWNAPTEEPEVSTPPRIRRFRDNELAAKIQINRDDTNYLLSFSMPDASTEFLPPSQTKNGATHEMYINKTHNHLCWAVNFPPTKNPLERPERLAVEFSINRFGLSMERAALREKDSYFFELHAENDLLKLILNTIQSDDNAKRIFHHSSDAVRWQGILSIRVGGGKGNGMPQWETGVKMLTTMSERPMDMNTLGILADQVSMDALATDGESMDMQDFYDDDVVVPTSSSKKPMPTWINKVLDAPQVASPVEPAVVAPVVTEPAVPAAPAAPTVDAPVTTVPVTGAAITDVAPIVSQLPAEGFSTTAPIVSQSPAEAVSTTAPLVPEATPLVPTENTPIVPSSEAVESSAAPLSPKSTEVLLVVEPNLLVTASTTISSTEILPIVESTLLAASTVLSTRAPSLTITESANLPPLPKLEKQTTKQRGEEEVQMDSMVSQFVVFSTSSSNARRRSSDYYEMKKW</sequence>
<organism evidence="2 3">
    <name type="scientific">Synchytrium microbalum</name>
    <dbReference type="NCBI Taxonomy" id="1806994"/>
    <lineage>
        <taxon>Eukaryota</taxon>
        <taxon>Fungi</taxon>
        <taxon>Fungi incertae sedis</taxon>
        <taxon>Chytridiomycota</taxon>
        <taxon>Chytridiomycota incertae sedis</taxon>
        <taxon>Chytridiomycetes</taxon>
        <taxon>Synchytriales</taxon>
        <taxon>Synchytriaceae</taxon>
        <taxon>Synchytrium</taxon>
    </lineage>
</organism>